<organism evidence="1 2">
    <name type="scientific">Bacillus xiapuensis</name>
    <dbReference type="NCBI Taxonomy" id="2014075"/>
    <lineage>
        <taxon>Bacteria</taxon>
        <taxon>Bacillati</taxon>
        <taxon>Bacillota</taxon>
        <taxon>Bacilli</taxon>
        <taxon>Bacillales</taxon>
        <taxon>Bacillaceae</taxon>
        <taxon>Bacillus</taxon>
    </lineage>
</organism>
<sequence length="73" mass="8315">MDKICCLSYLLYQSDNEEIKDIAIQLLNGDVLLKDIKKSKSLKANIIAAEAKIKKVDTHEVALFVEKFMLMEV</sequence>
<name>A0ABU6NAL6_9BACI</name>
<dbReference type="Proteomes" id="UP001330749">
    <property type="component" value="Unassembled WGS sequence"/>
</dbReference>
<dbReference type="RefSeq" id="WP_327968303.1">
    <property type="nucleotide sequence ID" value="NZ_JARMQG010000156.1"/>
</dbReference>
<comment type="caution">
    <text evidence="1">The sequence shown here is derived from an EMBL/GenBank/DDBJ whole genome shotgun (WGS) entry which is preliminary data.</text>
</comment>
<protein>
    <submittedName>
        <fullName evidence="1">Uncharacterized protein</fullName>
    </submittedName>
</protein>
<gene>
    <name evidence="1" type="ORF">P4447_12550</name>
</gene>
<dbReference type="EMBL" id="JARMQG010000156">
    <property type="protein sequence ID" value="MED3563266.1"/>
    <property type="molecule type" value="Genomic_DNA"/>
</dbReference>
<proteinExistence type="predicted"/>
<reference evidence="1 2" key="1">
    <citation type="submission" date="2023-03" db="EMBL/GenBank/DDBJ databases">
        <title>Bacillus Genome Sequencing.</title>
        <authorList>
            <person name="Dunlap C."/>
        </authorList>
    </citation>
    <scope>NUCLEOTIDE SEQUENCE [LARGE SCALE GENOMIC DNA]</scope>
    <source>
        <strain evidence="1 2">B-14544</strain>
    </source>
</reference>
<evidence type="ECO:0000313" key="2">
    <source>
        <dbReference type="Proteomes" id="UP001330749"/>
    </source>
</evidence>
<evidence type="ECO:0000313" key="1">
    <source>
        <dbReference type="EMBL" id="MED3563266.1"/>
    </source>
</evidence>
<accession>A0ABU6NAL6</accession>
<keyword evidence="2" id="KW-1185">Reference proteome</keyword>